<feature type="signal peptide" evidence="1">
    <location>
        <begin position="1"/>
        <end position="17"/>
    </location>
</feature>
<feature type="chain" id="PRO_5047335477" description="Lipoprotein" evidence="1">
    <location>
        <begin position="18"/>
        <end position="185"/>
    </location>
</feature>
<accession>A0ABT9B812</accession>
<dbReference type="EMBL" id="JAUQSY010000003">
    <property type="protein sequence ID" value="MDO7874409.1"/>
    <property type="molecule type" value="Genomic_DNA"/>
</dbReference>
<sequence>MNFRPFSLRLLPLALLAACTEPTARQPEAAETPASAPAAPGLRTAAYAGEYNWGDTTRTEAGGTLTVYPESDSTVLLYLDISNGPPAFHLGQLYQRATVRQGVGRCAFKGEYDSLGCELQLAFSSQAVVIRTEVGRGECGFGQGVYADETYRRTSAAVPQQFDDGGGRKVVFKTTSPEQYSAAGQ</sequence>
<comment type="caution">
    <text evidence="2">The sequence shown here is derived from an EMBL/GenBank/DDBJ whole genome shotgun (WGS) entry which is preliminary data.</text>
</comment>
<organism evidence="2 3">
    <name type="scientific">Hymenobacter aranciens</name>
    <dbReference type="NCBI Taxonomy" id="3063996"/>
    <lineage>
        <taxon>Bacteria</taxon>
        <taxon>Pseudomonadati</taxon>
        <taxon>Bacteroidota</taxon>
        <taxon>Cytophagia</taxon>
        <taxon>Cytophagales</taxon>
        <taxon>Hymenobacteraceae</taxon>
        <taxon>Hymenobacter</taxon>
    </lineage>
</organism>
<evidence type="ECO:0000313" key="3">
    <source>
        <dbReference type="Proteomes" id="UP001176429"/>
    </source>
</evidence>
<dbReference type="RefSeq" id="WP_305005721.1">
    <property type="nucleotide sequence ID" value="NZ_JAUQSY010000003.1"/>
</dbReference>
<evidence type="ECO:0000256" key="1">
    <source>
        <dbReference type="SAM" id="SignalP"/>
    </source>
</evidence>
<proteinExistence type="predicted"/>
<gene>
    <name evidence="2" type="ORF">Q5H93_06665</name>
</gene>
<name>A0ABT9B812_9BACT</name>
<reference evidence="2" key="1">
    <citation type="submission" date="2023-07" db="EMBL/GenBank/DDBJ databases">
        <authorList>
            <person name="Kim M.K."/>
        </authorList>
    </citation>
    <scope>NUCLEOTIDE SEQUENCE</scope>
    <source>
        <strain evidence="2">ASUV-10-1</strain>
    </source>
</reference>
<evidence type="ECO:0008006" key="4">
    <source>
        <dbReference type="Google" id="ProtNLM"/>
    </source>
</evidence>
<protein>
    <recommendedName>
        <fullName evidence="4">Lipoprotein</fullName>
    </recommendedName>
</protein>
<keyword evidence="3" id="KW-1185">Reference proteome</keyword>
<evidence type="ECO:0000313" key="2">
    <source>
        <dbReference type="EMBL" id="MDO7874409.1"/>
    </source>
</evidence>
<keyword evidence="1" id="KW-0732">Signal</keyword>
<dbReference type="Proteomes" id="UP001176429">
    <property type="component" value="Unassembled WGS sequence"/>
</dbReference>